<sequence length="59" mass="6767">MKIENNVKLLGDDGMLGMECKERTIRVFSTEGNVMELLSTKERVQEAIDFLEGCKKEMK</sequence>
<reference evidence="1 2" key="1">
    <citation type="submission" date="2016-10" db="EMBL/GenBank/DDBJ databases">
        <title>Comparative genomics of Bacillus thuringiensis reveals a path to pathogens against multiple invertebrate hosts.</title>
        <authorList>
            <person name="Zheng J."/>
            <person name="Gao Q."/>
            <person name="Liu H."/>
            <person name="Peng D."/>
            <person name="Ruan L."/>
            <person name="Sun M."/>
        </authorList>
    </citation>
    <scope>NUCLEOTIDE SEQUENCE [LARGE SCALE GENOMIC DNA]</scope>
    <source>
        <strain evidence="1">BGSC 4AC1</strain>
    </source>
</reference>
<evidence type="ECO:0000313" key="2">
    <source>
        <dbReference type="Proteomes" id="UP000195152"/>
    </source>
</evidence>
<protein>
    <submittedName>
        <fullName evidence="1">Uncharacterized protein</fullName>
    </submittedName>
</protein>
<accession>A0A242WCP1</accession>
<evidence type="ECO:0000313" key="1">
    <source>
        <dbReference type="EMBL" id="OTW52845.1"/>
    </source>
</evidence>
<proteinExistence type="predicted"/>
<dbReference type="RefSeq" id="WP_000687808.1">
    <property type="nucleotide sequence ID" value="NZ_NFCF01000051.1"/>
</dbReference>
<organism evidence="1 2">
    <name type="scientific">Bacillus thuringiensis serovar mexicanensis</name>
    <dbReference type="NCBI Taxonomy" id="180868"/>
    <lineage>
        <taxon>Bacteria</taxon>
        <taxon>Bacillati</taxon>
        <taxon>Bacillota</taxon>
        <taxon>Bacilli</taxon>
        <taxon>Bacillales</taxon>
        <taxon>Bacillaceae</taxon>
        <taxon>Bacillus</taxon>
        <taxon>Bacillus cereus group</taxon>
    </lineage>
</organism>
<dbReference type="AlphaFoldDB" id="A0A242WCP1"/>
<comment type="caution">
    <text evidence="1">The sequence shown here is derived from an EMBL/GenBank/DDBJ whole genome shotgun (WGS) entry which is preliminary data.</text>
</comment>
<gene>
    <name evidence="1" type="ORF">BK699_05605</name>
</gene>
<name>A0A242WCP1_BACTU</name>
<dbReference type="Proteomes" id="UP000195152">
    <property type="component" value="Unassembled WGS sequence"/>
</dbReference>
<dbReference type="EMBL" id="NFCF01000051">
    <property type="protein sequence ID" value="OTW52845.1"/>
    <property type="molecule type" value="Genomic_DNA"/>
</dbReference>